<evidence type="ECO:0000256" key="6">
    <source>
        <dbReference type="ARBA" id="ARBA00023136"/>
    </source>
</evidence>
<evidence type="ECO:0000256" key="3">
    <source>
        <dbReference type="ARBA" id="ARBA00014124"/>
    </source>
</evidence>
<dbReference type="InterPro" id="IPR001775">
    <property type="entry name" value="GspD/PilQ"/>
</dbReference>
<keyword evidence="8" id="KW-0178">Competence</keyword>
<feature type="domain" description="Secretin/TonB short N-terminal" evidence="12">
    <location>
        <begin position="63"/>
        <end position="111"/>
    </location>
</feature>
<dbReference type="PROSITE" id="PS00875">
    <property type="entry name" value="T2SP_D"/>
    <property type="match status" value="1"/>
</dbReference>
<comment type="subunit">
    <text evidence="10">Homododecamer. Tetramer of trimer.</text>
</comment>
<accession>A0A315ET17</accession>
<gene>
    <name evidence="13" type="ORF">B9Z44_05220</name>
</gene>
<dbReference type="InterPro" id="IPR013355">
    <property type="entry name" value="Pilus_4_PilQ"/>
</dbReference>
<dbReference type="Proteomes" id="UP000251341">
    <property type="component" value="Unassembled WGS sequence"/>
</dbReference>
<evidence type="ECO:0000256" key="10">
    <source>
        <dbReference type="ARBA" id="ARBA00025897"/>
    </source>
</evidence>
<dbReference type="EMBL" id="NESP01000001">
    <property type="protein sequence ID" value="PUE59042.1"/>
    <property type="molecule type" value="Genomic_DNA"/>
</dbReference>
<evidence type="ECO:0000256" key="5">
    <source>
        <dbReference type="ARBA" id="ARBA00022729"/>
    </source>
</evidence>
<dbReference type="InterPro" id="IPR038591">
    <property type="entry name" value="NolW-like_sf"/>
</dbReference>
<dbReference type="Pfam" id="PF03958">
    <property type="entry name" value="Secretin_N"/>
    <property type="match status" value="1"/>
</dbReference>
<keyword evidence="6" id="KW-0472">Membrane</keyword>
<dbReference type="PANTHER" id="PTHR30604:SF1">
    <property type="entry name" value="DNA UTILIZATION PROTEIN HOFQ"/>
    <property type="match status" value="1"/>
</dbReference>
<dbReference type="GO" id="GO:0009306">
    <property type="term" value="P:protein secretion"/>
    <property type="evidence" value="ECO:0007669"/>
    <property type="project" value="InterPro"/>
</dbReference>
<evidence type="ECO:0000313" key="13">
    <source>
        <dbReference type="EMBL" id="PUE59042.1"/>
    </source>
</evidence>
<evidence type="ECO:0000256" key="1">
    <source>
        <dbReference type="ARBA" id="ARBA00004442"/>
    </source>
</evidence>
<evidence type="ECO:0000256" key="11">
    <source>
        <dbReference type="RuleBase" id="RU004004"/>
    </source>
</evidence>
<dbReference type="AlphaFoldDB" id="A0A315ET17"/>
<name>A0A315ET17_9BURK</name>
<organism evidence="13 14">
    <name type="scientific">Limnohabitans curvus</name>
    <dbReference type="NCBI Taxonomy" id="323423"/>
    <lineage>
        <taxon>Bacteria</taxon>
        <taxon>Pseudomonadati</taxon>
        <taxon>Pseudomonadota</taxon>
        <taxon>Betaproteobacteria</taxon>
        <taxon>Burkholderiales</taxon>
        <taxon>Comamonadaceae</taxon>
        <taxon>Limnohabitans</taxon>
    </lineage>
</organism>
<keyword evidence="4 11" id="KW-0813">Transport</keyword>
<protein>
    <recommendedName>
        <fullName evidence="3">Type IV pilus biogenesis and competence protein PilQ</fullName>
    </recommendedName>
</protein>
<dbReference type="RefSeq" id="WP_108401865.1">
    <property type="nucleotide sequence ID" value="NZ_NESP01000001.1"/>
</dbReference>
<dbReference type="InterPro" id="IPR004846">
    <property type="entry name" value="T2SS/T3SS_dom"/>
</dbReference>
<comment type="subcellular location">
    <subcellularLocation>
        <location evidence="1 11">Cell outer membrane</location>
    </subcellularLocation>
</comment>
<reference evidence="13 14" key="1">
    <citation type="submission" date="2017-04" db="EMBL/GenBank/DDBJ databases">
        <title>Unexpected and diverse lifestyles within the genus Limnohabitans.</title>
        <authorList>
            <person name="Kasalicky V."/>
            <person name="Mehrshad M."/>
            <person name="Andrei S.-A."/>
            <person name="Salcher M."/>
            <person name="Kratochvilova H."/>
            <person name="Simek K."/>
            <person name="Ghai R."/>
        </authorList>
    </citation>
    <scope>NUCLEOTIDE SEQUENCE [LARGE SCALE GENOMIC DNA]</scope>
    <source>
        <strain evidence="13 14">MWH-C5</strain>
    </source>
</reference>
<evidence type="ECO:0000256" key="2">
    <source>
        <dbReference type="ARBA" id="ARBA00006304"/>
    </source>
</evidence>
<comment type="function">
    <text evidence="9">Required for type IV pilus biogenesis and competence. Could function as a pore for exit of the pilus but also as a channel for entry of heme and antimicrobial agents and uptake of transforming DNA.</text>
</comment>
<evidence type="ECO:0000313" key="14">
    <source>
        <dbReference type="Proteomes" id="UP000251341"/>
    </source>
</evidence>
<dbReference type="SMART" id="SM00965">
    <property type="entry name" value="STN"/>
    <property type="match status" value="1"/>
</dbReference>
<dbReference type="PRINTS" id="PR00811">
    <property type="entry name" value="BCTERIALGSPD"/>
</dbReference>
<dbReference type="InterPro" id="IPR011662">
    <property type="entry name" value="Secretin/TonB_short_N"/>
</dbReference>
<dbReference type="GO" id="GO:0009279">
    <property type="term" value="C:cell outer membrane"/>
    <property type="evidence" value="ECO:0007669"/>
    <property type="project" value="UniProtKB-SubCell"/>
</dbReference>
<keyword evidence="14" id="KW-1185">Reference proteome</keyword>
<dbReference type="NCBIfam" id="TIGR02515">
    <property type="entry name" value="IV_pilus_PilQ"/>
    <property type="match status" value="1"/>
</dbReference>
<dbReference type="Gene3D" id="3.30.1370.120">
    <property type="match status" value="1"/>
</dbReference>
<dbReference type="GO" id="GO:0030420">
    <property type="term" value="P:establishment of competence for transformation"/>
    <property type="evidence" value="ECO:0007669"/>
    <property type="project" value="UniProtKB-KW"/>
</dbReference>
<dbReference type="PANTHER" id="PTHR30604">
    <property type="entry name" value="PROTEIN TRANSPORT PROTEIN HOFQ"/>
    <property type="match status" value="1"/>
</dbReference>
<evidence type="ECO:0000256" key="4">
    <source>
        <dbReference type="ARBA" id="ARBA00022448"/>
    </source>
</evidence>
<keyword evidence="7" id="KW-0998">Cell outer membrane</keyword>
<dbReference type="InterPro" id="IPR051808">
    <property type="entry name" value="Type_IV_pilus_biogenesis"/>
</dbReference>
<dbReference type="Gene3D" id="3.30.1370.130">
    <property type="match status" value="1"/>
</dbReference>
<dbReference type="InterPro" id="IPR004845">
    <property type="entry name" value="T2SS_GspD_CS"/>
</dbReference>
<dbReference type="Pfam" id="PF00263">
    <property type="entry name" value="Secretin"/>
    <property type="match status" value="1"/>
</dbReference>
<dbReference type="InterPro" id="IPR005644">
    <property type="entry name" value="NolW-like"/>
</dbReference>
<evidence type="ECO:0000256" key="8">
    <source>
        <dbReference type="ARBA" id="ARBA00023287"/>
    </source>
</evidence>
<evidence type="ECO:0000259" key="12">
    <source>
        <dbReference type="SMART" id="SM00965"/>
    </source>
</evidence>
<proteinExistence type="inferred from homology"/>
<sequence length="503" mass="53548">MIRLSWSMRVAVRCGWAWLLCVQVLPSYSQEAKPAHAGAPMSMNFQNIEVRTALQIVADFTGLNIITSDSVTGALTLKLHKVPWDQVLDIMAQAKGLSVRKQGNVIWVAPRAEVAAREKLEYESKLAAQNLEPMQTRGFALNYAKAVDVLTQIQGGTVLPAVPAMGGYGGLGGAGLGYPPPASALPFSVSSMGGGSRILSTRGSAMAEPRTNQLFVTDIAERIDQVVQMIAKIDIPLRQVMIEARIVQASDTFGQTLGVRLGGMGQGGAQSVWGPTNTNVIANANPTAQQATSFNIADKALDTSGQFVNLPAAGLNGFASASFAVSIFNSAKNRFLNLELSALEADGKGKVVSSPRVVTADQAKAVIEQGTELPYQVAAASGASTLAFRKANLKLEVTPQITPEGGIVLDLDISKDNVGQITPAGFAIDTKHIKTQVLVENGGTVMIGGIYETSEQEDEYKVPFLGDIPVLGYLFKNRRQVQAKQELLVFITPKMLDHSAVAR</sequence>
<evidence type="ECO:0000256" key="7">
    <source>
        <dbReference type="ARBA" id="ARBA00023237"/>
    </source>
</evidence>
<comment type="similarity">
    <text evidence="2">Belongs to the bacterial secretin family. PilQ subfamily.</text>
</comment>
<comment type="caution">
    <text evidence="13">The sequence shown here is derived from an EMBL/GenBank/DDBJ whole genome shotgun (WGS) entry which is preliminary data.</text>
</comment>
<keyword evidence="5" id="KW-0732">Signal</keyword>
<evidence type="ECO:0000256" key="9">
    <source>
        <dbReference type="ARBA" id="ARBA00024678"/>
    </source>
</evidence>